<comment type="subcellular location">
    <subcellularLocation>
        <location evidence="2">Mitochondrion outer membrane</location>
        <topology evidence="2">Single-pass membrane protein</topology>
    </subcellularLocation>
</comment>
<dbReference type="PANTHER" id="PTHR19370">
    <property type="entry name" value="NADH-CYTOCHROME B5 REDUCTASE"/>
    <property type="match status" value="1"/>
</dbReference>
<feature type="domain" description="FAD-binding FR-type" evidence="14">
    <location>
        <begin position="54"/>
        <end position="178"/>
    </location>
</feature>
<keyword evidence="9" id="KW-0472">Membrane</keyword>
<reference evidence="15" key="1">
    <citation type="submission" date="2023-06" db="EMBL/GenBank/DDBJ databases">
        <title>Black Yeasts Isolated from many extreme environments.</title>
        <authorList>
            <person name="Coleine C."/>
            <person name="Stajich J.E."/>
            <person name="Selbmann L."/>
        </authorList>
    </citation>
    <scope>NUCLEOTIDE SEQUENCE</scope>
    <source>
        <strain evidence="15">CCFEE 5200</strain>
    </source>
</reference>
<evidence type="ECO:0000256" key="10">
    <source>
        <dbReference type="ARBA" id="ARBA00037464"/>
    </source>
</evidence>
<dbReference type="SUPFAM" id="SSF52343">
    <property type="entry name" value="Ferredoxin reductase-like, C-terminal NADP-linked domain"/>
    <property type="match status" value="1"/>
</dbReference>
<dbReference type="PRINTS" id="PR00406">
    <property type="entry name" value="CYTB5RDTASE"/>
</dbReference>
<dbReference type="Proteomes" id="UP001175353">
    <property type="component" value="Unassembled WGS sequence"/>
</dbReference>
<sequence length="331" mass="35808">MAALFSRSSRALPYVTGAAVLGAGATYYSSRPRIQLESAQNAPTPALSFPSSMPFPKKITVTNVEQVNHDTKKITFSLPGGDSQVSGVPFGCKTQSDHVCLRDVLIGYAAAILTSHWPQNGWFPVFRPYTPISAPDDRGVLQLLVKQYPKGRASSHLHSLTPGSILTVRGPIPAYTWQRSTTPRELVLIAGGAGITPIYSMARGILSDPEDQTRIQMFWGVNSTKDIVLGKELEQLEQQYPSRLQVTYCVSGPEGKPEAVDLAEPGRYKKGYISSESLREAITRAKAGGWGDAKGTKVFICGPPAMQEAIAGKTGWLGGEYGLVKKEIHAF</sequence>
<evidence type="ECO:0000313" key="15">
    <source>
        <dbReference type="EMBL" id="KAK0987002.1"/>
    </source>
</evidence>
<feature type="binding site" evidence="13">
    <location>
        <position position="144"/>
    </location>
    <ligand>
        <name>FAD</name>
        <dbReference type="ChEBI" id="CHEBI:57692"/>
    </ligand>
</feature>
<dbReference type="CDD" id="cd06183">
    <property type="entry name" value="cyt_b5_reduct_like"/>
    <property type="match status" value="1"/>
</dbReference>
<keyword evidence="6" id="KW-0496">Mitochondrion</keyword>
<feature type="binding site" evidence="13">
    <location>
        <position position="127"/>
    </location>
    <ligand>
        <name>FAD</name>
        <dbReference type="ChEBI" id="CHEBI:57692"/>
    </ligand>
</feature>
<evidence type="ECO:0000256" key="12">
    <source>
        <dbReference type="ARBA" id="ARBA00041256"/>
    </source>
</evidence>
<keyword evidence="7 13" id="KW-0274">FAD</keyword>
<dbReference type="InterPro" id="IPR008333">
    <property type="entry name" value="Cbr1-like_FAD-bd_dom"/>
</dbReference>
<evidence type="ECO:0000256" key="6">
    <source>
        <dbReference type="ARBA" id="ARBA00022787"/>
    </source>
</evidence>
<feature type="binding site" evidence="13">
    <location>
        <position position="154"/>
    </location>
    <ligand>
        <name>FAD</name>
        <dbReference type="ChEBI" id="CHEBI:57692"/>
    </ligand>
</feature>
<evidence type="ECO:0000256" key="8">
    <source>
        <dbReference type="ARBA" id="ARBA00023002"/>
    </source>
</evidence>
<accession>A0AAN6KK64</accession>
<organism evidence="15 16">
    <name type="scientific">Friedmanniomyces endolithicus</name>
    <dbReference type="NCBI Taxonomy" id="329885"/>
    <lineage>
        <taxon>Eukaryota</taxon>
        <taxon>Fungi</taxon>
        <taxon>Dikarya</taxon>
        <taxon>Ascomycota</taxon>
        <taxon>Pezizomycotina</taxon>
        <taxon>Dothideomycetes</taxon>
        <taxon>Dothideomycetidae</taxon>
        <taxon>Mycosphaerellales</taxon>
        <taxon>Teratosphaeriaceae</taxon>
        <taxon>Friedmanniomyces</taxon>
    </lineage>
</organism>
<keyword evidence="6" id="KW-1000">Mitochondrion outer membrane</keyword>
<keyword evidence="16" id="KW-1185">Reference proteome</keyword>
<keyword evidence="8" id="KW-0560">Oxidoreductase</keyword>
<keyword evidence="5 13" id="KW-0285">Flavoprotein</keyword>
<comment type="function">
    <text evidence="10">May mediate the reduction of outer membrane cytochrome b5.</text>
</comment>
<dbReference type="Pfam" id="PF00970">
    <property type="entry name" value="FAD_binding_6"/>
    <property type="match status" value="1"/>
</dbReference>
<evidence type="ECO:0000256" key="4">
    <source>
        <dbReference type="ARBA" id="ARBA00012011"/>
    </source>
</evidence>
<dbReference type="Gene3D" id="3.40.50.80">
    <property type="entry name" value="Nucleotide-binding domain of ferredoxin-NADP reductase (FNR) module"/>
    <property type="match status" value="1"/>
</dbReference>
<feature type="binding site" evidence="13">
    <location>
        <position position="129"/>
    </location>
    <ligand>
        <name>FAD</name>
        <dbReference type="ChEBI" id="CHEBI:57692"/>
    </ligand>
</feature>
<feature type="binding site" evidence="13">
    <location>
        <position position="128"/>
    </location>
    <ligand>
        <name>FAD</name>
        <dbReference type="ChEBI" id="CHEBI:57692"/>
    </ligand>
</feature>
<gene>
    <name evidence="15" type="ORF">LTR91_010052</name>
</gene>
<dbReference type="GO" id="GO:0005741">
    <property type="term" value="C:mitochondrial outer membrane"/>
    <property type="evidence" value="ECO:0007669"/>
    <property type="project" value="UniProtKB-SubCell"/>
</dbReference>
<dbReference type="Gene3D" id="2.40.30.10">
    <property type="entry name" value="Translation factors"/>
    <property type="match status" value="1"/>
</dbReference>
<dbReference type="InterPro" id="IPR017938">
    <property type="entry name" value="Riboflavin_synthase-like_b-brl"/>
</dbReference>
<dbReference type="InterPro" id="IPR001433">
    <property type="entry name" value="OxRdtase_FAD/NAD-bd"/>
</dbReference>
<evidence type="ECO:0000256" key="13">
    <source>
        <dbReference type="PIRSR" id="PIRSR601834-1"/>
    </source>
</evidence>
<proteinExistence type="inferred from homology"/>
<evidence type="ECO:0000259" key="14">
    <source>
        <dbReference type="PROSITE" id="PS51384"/>
    </source>
</evidence>
<protein>
    <recommendedName>
        <fullName evidence="11">NADH-cytochrome b5 reductase 2</fullName>
        <ecNumber evidence="4">1.6.2.2</ecNumber>
    </recommendedName>
    <alternativeName>
        <fullName evidence="12">Mitochondrial cytochrome b reductase</fullName>
    </alternativeName>
</protein>
<evidence type="ECO:0000256" key="11">
    <source>
        <dbReference type="ARBA" id="ARBA00039435"/>
    </source>
</evidence>
<comment type="caution">
    <text evidence="15">The sequence shown here is derived from an EMBL/GenBank/DDBJ whole genome shotgun (WGS) entry which is preliminary data.</text>
</comment>
<dbReference type="Pfam" id="PF00175">
    <property type="entry name" value="NAD_binding_1"/>
    <property type="match status" value="1"/>
</dbReference>
<comment type="similarity">
    <text evidence="3">Belongs to the flavoprotein pyridine nucleotide cytochrome reductase family.</text>
</comment>
<dbReference type="GO" id="GO:0090524">
    <property type="term" value="F:cytochrome-b5 reductase activity, acting on NADH"/>
    <property type="evidence" value="ECO:0007669"/>
    <property type="project" value="UniProtKB-EC"/>
</dbReference>
<evidence type="ECO:0000256" key="7">
    <source>
        <dbReference type="ARBA" id="ARBA00022827"/>
    </source>
</evidence>
<feature type="binding site" evidence="13">
    <location>
        <position position="146"/>
    </location>
    <ligand>
        <name>FAD</name>
        <dbReference type="ChEBI" id="CHEBI:57692"/>
    </ligand>
</feature>
<name>A0AAN6KK64_9PEZI</name>
<dbReference type="PROSITE" id="PS51384">
    <property type="entry name" value="FAD_FR"/>
    <property type="match status" value="1"/>
</dbReference>
<evidence type="ECO:0000256" key="9">
    <source>
        <dbReference type="ARBA" id="ARBA00023136"/>
    </source>
</evidence>
<comment type="cofactor">
    <cofactor evidence="1 13">
        <name>FAD</name>
        <dbReference type="ChEBI" id="CHEBI:57692"/>
    </cofactor>
</comment>
<dbReference type="AlphaFoldDB" id="A0AAN6KK64"/>
<feature type="binding site" evidence="13">
    <location>
        <position position="196"/>
    </location>
    <ligand>
        <name>FAD</name>
        <dbReference type="ChEBI" id="CHEBI:57692"/>
    </ligand>
</feature>
<dbReference type="SUPFAM" id="SSF63380">
    <property type="entry name" value="Riboflavin synthase domain-like"/>
    <property type="match status" value="1"/>
</dbReference>
<dbReference type="InterPro" id="IPR017927">
    <property type="entry name" value="FAD-bd_FR_type"/>
</dbReference>
<dbReference type="InterPro" id="IPR001834">
    <property type="entry name" value="CBR-like"/>
</dbReference>
<dbReference type="EC" id="1.6.2.2" evidence="4"/>
<evidence type="ECO:0000256" key="2">
    <source>
        <dbReference type="ARBA" id="ARBA00004572"/>
    </source>
</evidence>
<dbReference type="PANTHER" id="PTHR19370:SF171">
    <property type="entry name" value="NADH-CYTOCHROME B5 REDUCTASE 2"/>
    <property type="match status" value="1"/>
</dbReference>
<evidence type="ECO:0000313" key="16">
    <source>
        <dbReference type="Proteomes" id="UP001175353"/>
    </source>
</evidence>
<dbReference type="EMBL" id="JAUJLE010000085">
    <property type="protein sequence ID" value="KAK0987002.1"/>
    <property type="molecule type" value="Genomic_DNA"/>
</dbReference>
<evidence type="ECO:0000256" key="3">
    <source>
        <dbReference type="ARBA" id="ARBA00006105"/>
    </source>
</evidence>
<dbReference type="InterPro" id="IPR039261">
    <property type="entry name" value="FNR_nucleotide-bd"/>
</dbReference>
<evidence type="ECO:0000256" key="1">
    <source>
        <dbReference type="ARBA" id="ARBA00001974"/>
    </source>
</evidence>
<evidence type="ECO:0000256" key="5">
    <source>
        <dbReference type="ARBA" id="ARBA00022630"/>
    </source>
</evidence>